<dbReference type="Pfam" id="PF00180">
    <property type="entry name" value="Iso_dh"/>
    <property type="match status" value="1"/>
</dbReference>
<organism evidence="8 9">
    <name type="scientific">Georgenia halotolerans</name>
    <dbReference type="NCBI Taxonomy" id="3028317"/>
    <lineage>
        <taxon>Bacteria</taxon>
        <taxon>Bacillati</taxon>
        <taxon>Actinomycetota</taxon>
        <taxon>Actinomycetes</taxon>
        <taxon>Micrococcales</taxon>
        <taxon>Bogoriellaceae</taxon>
        <taxon>Georgenia</taxon>
    </lineage>
</organism>
<name>A0ABT5U2W5_9MICO</name>
<evidence type="ECO:0000256" key="4">
    <source>
        <dbReference type="ARBA" id="ARBA00023002"/>
    </source>
</evidence>
<proteinExistence type="predicted"/>
<sequence length="358" mass="37143">MTGAVQCGVLLGDGIGPEIVPVAQKVLTAAAEAAGGAVEFVHLPVGFAALDQYGTTFPDAVEEGLRKCDGWLMGPVDTAAYPSPTQGGLNPSGECRKRFQLTSNVRPARALPGVSCRFPELDCVVVRENTEGFYADRSLLSGTGELPLREGLALAVGVFSAERITEAMTEAMTIARGRRGRVALAHKANVLPATMGLYLRTARAMAAERPDITFESYHLDALAAKIVEDPEEFDVIVAENLGGDVLSDLTAGMVGGLGLAPSLNVGAEFAMAQAVHGSAPQIAGRGIANPSALVLSTAMLLRWWAQRGVASWGAAAATNIENALAEALASGDKTPDLGGEASTEEFGDELARRVGALS</sequence>
<comment type="caution">
    <text evidence="8">The sequence shown here is derived from an EMBL/GenBank/DDBJ whole genome shotgun (WGS) entry which is preliminary data.</text>
</comment>
<keyword evidence="6" id="KW-0464">Manganese</keyword>
<evidence type="ECO:0000313" key="9">
    <source>
        <dbReference type="Proteomes" id="UP001165561"/>
    </source>
</evidence>
<dbReference type="SMART" id="SM01329">
    <property type="entry name" value="Iso_dh"/>
    <property type="match status" value="1"/>
</dbReference>
<comment type="cofactor">
    <cofactor evidence="2">
        <name>Mg(2+)</name>
        <dbReference type="ChEBI" id="CHEBI:18420"/>
    </cofactor>
</comment>
<dbReference type="InterPro" id="IPR050501">
    <property type="entry name" value="ICDH/IPMDH"/>
</dbReference>
<dbReference type="Gene3D" id="3.40.718.10">
    <property type="entry name" value="Isopropylmalate Dehydrogenase"/>
    <property type="match status" value="1"/>
</dbReference>
<feature type="domain" description="Isopropylmalate dehydrogenase-like" evidence="7">
    <location>
        <begin position="6"/>
        <end position="350"/>
    </location>
</feature>
<comment type="cofactor">
    <cofactor evidence="1">
        <name>Mn(2+)</name>
        <dbReference type="ChEBI" id="CHEBI:29035"/>
    </cofactor>
</comment>
<gene>
    <name evidence="8" type="ORF">PU560_15290</name>
</gene>
<evidence type="ECO:0000256" key="5">
    <source>
        <dbReference type="ARBA" id="ARBA00023027"/>
    </source>
</evidence>
<dbReference type="Proteomes" id="UP001165561">
    <property type="component" value="Unassembled WGS sequence"/>
</dbReference>
<evidence type="ECO:0000313" key="8">
    <source>
        <dbReference type="EMBL" id="MDD9207819.1"/>
    </source>
</evidence>
<dbReference type="SUPFAM" id="SSF53659">
    <property type="entry name" value="Isocitrate/Isopropylmalate dehydrogenase-like"/>
    <property type="match status" value="1"/>
</dbReference>
<dbReference type="InterPro" id="IPR024084">
    <property type="entry name" value="IsoPropMal-DH-like_dom"/>
</dbReference>
<dbReference type="PANTHER" id="PTHR43275:SF1">
    <property type="entry name" value="D-MALATE DEHYDROGENASE [DECARBOXYLATING]"/>
    <property type="match status" value="1"/>
</dbReference>
<evidence type="ECO:0000259" key="7">
    <source>
        <dbReference type="SMART" id="SM01329"/>
    </source>
</evidence>
<evidence type="ECO:0000256" key="6">
    <source>
        <dbReference type="ARBA" id="ARBA00023211"/>
    </source>
</evidence>
<evidence type="ECO:0000256" key="3">
    <source>
        <dbReference type="ARBA" id="ARBA00022723"/>
    </source>
</evidence>
<keyword evidence="4" id="KW-0560">Oxidoreductase</keyword>
<evidence type="ECO:0000256" key="1">
    <source>
        <dbReference type="ARBA" id="ARBA00001936"/>
    </source>
</evidence>
<keyword evidence="3" id="KW-0479">Metal-binding</keyword>
<dbReference type="EMBL" id="JARACI010001159">
    <property type="protein sequence ID" value="MDD9207819.1"/>
    <property type="molecule type" value="Genomic_DNA"/>
</dbReference>
<reference evidence="8" key="1">
    <citation type="submission" date="2023-02" db="EMBL/GenBank/DDBJ databases">
        <title>Georgenia sp.10Sc9-8, isolated from a soil sample collected from the Taklamakan desert.</title>
        <authorList>
            <person name="Liu S."/>
        </authorList>
    </citation>
    <scope>NUCLEOTIDE SEQUENCE</scope>
    <source>
        <strain evidence="8">10Sc9-8</strain>
    </source>
</reference>
<keyword evidence="5" id="KW-0520">NAD</keyword>
<keyword evidence="9" id="KW-1185">Reference proteome</keyword>
<dbReference type="PANTHER" id="PTHR43275">
    <property type="entry name" value="D-MALATE DEHYDROGENASE [DECARBOXYLATING]"/>
    <property type="match status" value="1"/>
</dbReference>
<accession>A0ABT5U2W5</accession>
<evidence type="ECO:0000256" key="2">
    <source>
        <dbReference type="ARBA" id="ARBA00001946"/>
    </source>
</evidence>
<protein>
    <submittedName>
        <fullName evidence="8">Isocitrate/isopropylmalate family dehydrogenase</fullName>
    </submittedName>
</protein>